<dbReference type="PIRSF" id="PIRSF000390">
    <property type="entry name" value="PLP_StrS"/>
    <property type="match status" value="1"/>
</dbReference>
<evidence type="ECO:0000256" key="4">
    <source>
        <dbReference type="PIRSR" id="PIRSR000390-1"/>
    </source>
</evidence>
<name>A0A3B0LZW4_9GAMM</name>
<feature type="active site" description="Proton acceptor" evidence="4">
    <location>
        <position position="181"/>
    </location>
</feature>
<dbReference type="EMBL" id="UFQR01000008">
    <property type="protein sequence ID" value="SSW95922.1"/>
    <property type="molecule type" value="Genomic_DNA"/>
</dbReference>
<dbReference type="InterPro" id="IPR000653">
    <property type="entry name" value="DegT/StrS_aminotransferase"/>
</dbReference>
<feature type="modified residue" description="N6-(pyridoxal phosphate)lysine" evidence="3 5">
    <location>
        <position position="181"/>
    </location>
</feature>
<proteinExistence type="inferred from homology"/>
<protein>
    <recommendedName>
        <fullName evidence="3">dTDP-4-amino-4,6-dideoxygalactose transaminase</fullName>
        <ecNumber evidence="3">2.6.1.59</ecNumber>
    </recommendedName>
</protein>
<dbReference type="Pfam" id="PF01041">
    <property type="entry name" value="DegT_DnrJ_EryC1"/>
    <property type="match status" value="1"/>
</dbReference>
<keyword evidence="7" id="KW-0032">Aminotransferase</keyword>
<dbReference type="SUPFAM" id="SSF53383">
    <property type="entry name" value="PLP-dependent transferases"/>
    <property type="match status" value="1"/>
</dbReference>
<dbReference type="Gene3D" id="3.90.1150.10">
    <property type="entry name" value="Aspartate Aminotransferase, domain 1"/>
    <property type="match status" value="1"/>
</dbReference>
<dbReference type="GO" id="GO:0019180">
    <property type="term" value="F:dTDP-4-amino-4,6-dideoxygalactose transaminase activity"/>
    <property type="evidence" value="ECO:0007669"/>
    <property type="project" value="UniProtKB-UniRule"/>
</dbReference>
<dbReference type="HAMAP" id="MF_02026">
    <property type="entry name" value="WecE_RffA"/>
    <property type="match status" value="1"/>
</dbReference>
<dbReference type="PANTHER" id="PTHR30244">
    <property type="entry name" value="TRANSAMINASE"/>
    <property type="match status" value="1"/>
</dbReference>
<dbReference type="NCBIfam" id="NF008687">
    <property type="entry name" value="PRK11706.1"/>
    <property type="match status" value="1"/>
</dbReference>
<dbReference type="UniPathway" id="UPA00566"/>
<comment type="function">
    <text evidence="3">Catalyzes the synthesis of dTDP-4-amino-4,6-dideoxy-D-galactose (dTDP-Fuc4N) from dTDP-4-keto-6-deoxy-D-glucose (dTDP-D-Glc4O) and L-glutamate.</text>
</comment>
<sequence>MIPFNKPPVIGTELSYMQEAMQSGKLCGDGHFTQRCEEWMEKHFQCPKVLLTPSCTASLEMAAILLDIKPGDEVIMPSFTFVATANAFVLRGATIVFIDIRPDTMNMDETKIEAEITAKTSAIVPVHYAGVACEMDTIMALAEKHHLYVVEDAAQGVMSTYKGKALGTIGHIGCYSFHETKNYSSGGEGGAILINEPSLIERAEIVREKGTDRSQFFRGQVDKYTWRDIGSSYLMSDLQAAYLWAQLEQVNKINQRRLALWKNYYQALKPFAEVGKLDLAVIPADLEHNAHMFYIKLKDIEQRTAFNKHMQAANILSVFHYVALHSSPAGHKFGRFHGDDCYTTKESDRLVRLPMFYNLTDEEQQQVINQIQCFFV</sequence>
<evidence type="ECO:0000256" key="6">
    <source>
        <dbReference type="RuleBase" id="RU004508"/>
    </source>
</evidence>
<keyword evidence="3 7" id="KW-0808">Transferase</keyword>
<dbReference type="InterPro" id="IPR015422">
    <property type="entry name" value="PyrdxlP-dep_Trfase_small"/>
</dbReference>
<evidence type="ECO:0000256" key="5">
    <source>
        <dbReference type="PIRSR" id="PIRSR000390-2"/>
    </source>
</evidence>
<comment type="pathway">
    <text evidence="3">Bacterial outer membrane biogenesis; enterobacterial common antigen biosynthesis.</text>
</comment>
<dbReference type="InterPro" id="IPR012749">
    <property type="entry name" value="WecE-like"/>
</dbReference>
<dbReference type="Gene3D" id="3.40.640.10">
    <property type="entry name" value="Type I PLP-dependent aspartate aminotransferase-like (Major domain)"/>
    <property type="match status" value="1"/>
</dbReference>
<accession>A0A3B0LZW4</accession>
<comment type="similarity">
    <text evidence="2 3 6">Belongs to the DegT/DnrJ/EryC1 family.</text>
</comment>
<dbReference type="CDD" id="cd00616">
    <property type="entry name" value="AHBA_syn"/>
    <property type="match status" value="1"/>
</dbReference>
<dbReference type="GO" id="GO:0030170">
    <property type="term" value="F:pyridoxal phosphate binding"/>
    <property type="evidence" value="ECO:0007669"/>
    <property type="project" value="UniProtKB-UniRule"/>
</dbReference>
<dbReference type="AlphaFoldDB" id="A0A3B0LZW4"/>
<evidence type="ECO:0000313" key="7">
    <source>
        <dbReference type="EMBL" id="SSW95922.1"/>
    </source>
</evidence>
<dbReference type="FunFam" id="3.40.640.10:FF:000037">
    <property type="entry name" value="dTDP-4-amino-4,6-dideoxygalactose transaminase"/>
    <property type="match status" value="1"/>
</dbReference>
<organism evidence="7">
    <name type="scientific">Arsenophonus endosymbiont of Trialeurodes vaporariorum</name>
    <dbReference type="NCBI Taxonomy" id="235567"/>
    <lineage>
        <taxon>Bacteria</taxon>
        <taxon>Pseudomonadati</taxon>
        <taxon>Pseudomonadota</taxon>
        <taxon>Gammaproteobacteria</taxon>
        <taxon>Enterobacterales</taxon>
        <taxon>Morganellaceae</taxon>
        <taxon>Arsenophonus</taxon>
    </lineage>
</organism>
<evidence type="ECO:0000256" key="2">
    <source>
        <dbReference type="ARBA" id="ARBA00037999"/>
    </source>
</evidence>
<keyword evidence="1 3" id="KW-0663">Pyridoxal phosphate</keyword>
<gene>
    <name evidence="7" type="primary">rffA</name>
    <name evidence="3" type="synonym">wecE</name>
    <name evidence="7" type="ORF">ARTV_2093</name>
</gene>
<comment type="catalytic activity">
    <reaction evidence="3">
        <text>dTDP-4-amino-4,6-dideoxy-alpha-D-galactose + 2-oxoglutarate = dTDP-4-dehydro-6-deoxy-alpha-D-glucose + L-glutamate</text>
        <dbReference type="Rhea" id="RHEA:10368"/>
        <dbReference type="ChEBI" id="CHEBI:16810"/>
        <dbReference type="ChEBI" id="CHEBI:29985"/>
        <dbReference type="ChEBI" id="CHEBI:57649"/>
        <dbReference type="ChEBI" id="CHEBI:68492"/>
        <dbReference type="EC" id="2.6.1.59"/>
    </reaction>
</comment>
<evidence type="ECO:0000256" key="1">
    <source>
        <dbReference type="ARBA" id="ARBA00022898"/>
    </source>
</evidence>
<dbReference type="NCBIfam" id="TIGR02379">
    <property type="entry name" value="ECA_wecE"/>
    <property type="match status" value="1"/>
</dbReference>
<dbReference type="GO" id="GO:0009246">
    <property type="term" value="P:enterobacterial common antigen biosynthetic process"/>
    <property type="evidence" value="ECO:0007669"/>
    <property type="project" value="UniProtKB-UniRule"/>
</dbReference>
<dbReference type="InterPro" id="IPR015424">
    <property type="entry name" value="PyrdxlP-dep_Trfase"/>
</dbReference>
<comment type="cofactor">
    <cofactor evidence="3">
        <name>pyridoxal 5'-phosphate</name>
        <dbReference type="ChEBI" id="CHEBI:597326"/>
    </cofactor>
</comment>
<dbReference type="PANTHER" id="PTHR30244:SF34">
    <property type="entry name" value="DTDP-4-AMINO-4,6-DIDEOXYGALACTOSE TRANSAMINASE"/>
    <property type="match status" value="1"/>
</dbReference>
<dbReference type="InterPro" id="IPR032894">
    <property type="entry name" value="WecE"/>
</dbReference>
<reference evidence="7" key="1">
    <citation type="submission" date="2018-04" db="EMBL/GenBank/DDBJ databases">
        <authorList>
            <person name="Go L.Y."/>
            <person name="Mitchell J.A."/>
        </authorList>
    </citation>
    <scope>NUCLEOTIDE SEQUENCE</scope>
    <source>
        <strain evidence="7">ARTV</strain>
    </source>
</reference>
<evidence type="ECO:0000256" key="3">
    <source>
        <dbReference type="HAMAP-Rule" id="MF_02026"/>
    </source>
</evidence>
<dbReference type="InterPro" id="IPR015421">
    <property type="entry name" value="PyrdxlP-dep_Trfase_major"/>
</dbReference>
<dbReference type="EC" id="2.6.1.59" evidence="3"/>